<dbReference type="Proteomes" id="UP000837857">
    <property type="component" value="Chromosome 8"/>
</dbReference>
<organism evidence="1 2">
    <name type="scientific">Iphiclides podalirius</name>
    <name type="common">scarce swallowtail</name>
    <dbReference type="NCBI Taxonomy" id="110791"/>
    <lineage>
        <taxon>Eukaryota</taxon>
        <taxon>Metazoa</taxon>
        <taxon>Ecdysozoa</taxon>
        <taxon>Arthropoda</taxon>
        <taxon>Hexapoda</taxon>
        <taxon>Insecta</taxon>
        <taxon>Pterygota</taxon>
        <taxon>Neoptera</taxon>
        <taxon>Endopterygota</taxon>
        <taxon>Lepidoptera</taxon>
        <taxon>Glossata</taxon>
        <taxon>Ditrysia</taxon>
        <taxon>Papilionoidea</taxon>
        <taxon>Papilionidae</taxon>
        <taxon>Papilioninae</taxon>
        <taxon>Iphiclides</taxon>
    </lineage>
</organism>
<gene>
    <name evidence="1" type="ORF">IPOD504_LOCUS16534</name>
</gene>
<reference evidence="1" key="1">
    <citation type="submission" date="2022-03" db="EMBL/GenBank/DDBJ databases">
        <authorList>
            <person name="Martin H S."/>
        </authorList>
    </citation>
    <scope>NUCLEOTIDE SEQUENCE</scope>
</reference>
<protein>
    <submittedName>
        <fullName evidence="1">Uncharacterized protein</fullName>
    </submittedName>
</protein>
<name>A0ABN8J7S2_9NEOP</name>
<sequence>MIWTLHITIIRAELPGCGLDWLTVGSLKTNLGLRGGFVHVFVVFVSQAYGAQQSGGEPAQRPRGREGYVGIFIEAPRRRPLTIARVIWLPAEHFSRGDRSRDANVTASPMALPINID</sequence>
<keyword evidence="2" id="KW-1185">Reference proteome</keyword>
<accession>A0ABN8J7S2</accession>
<dbReference type="EMBL" id="OW152820">
    <property type="protein sequence ID" value="CAH2075143.1"/>
    <property type="molecule type" value="Genomic_DNA"/>
</dbReference>
<feature type="non-terminal residue" evidence="1">
    <location>
        <position position="117"/>
    </location>
</feature>
<evidence type="ECO:0000313" key="2">
    <source>
        <dbReference type="Proteomes" id="UP000837857"/>
    </source>
</evidence>
<evidence type="ECO:0000313" key="1">
    <source>
        <dbReference type="EMBL" id="CAH2075143.1"/>
    </source>
</evidence>
<proteinExistence type="predicted"/>